<dbReference type="InterPro" id="IPR008266">
    <property type="entry name" value="Tyr_kinase_AS"/>
</dbReference>
<dbReference type="PROSITE" id="PS00109">
    <property type="entry name" value="PROTEIN_KINASE_TYR"/>
    <property type="match status" value="1"/>
</dbReference>
<feature type="region of interest" description="Disordered" evidence="13">
    <location>
        <begin position="816"/>
        <end position="841"/>
    </location>
</feature>
<feature type="compositionally biased region" description="Gly residues" evidence="13">
    <location>
        <begin position="12"/>
        <end position="28"/>
    </location>
</feature>
<dbReference type="InterPro" id="IPR017441">
    <property type="entry name" value="Protein_kinase_ATP_BS"/>
</dbReference>
<feature type="compositionally biased region" description="Polar residues" evidence="13">
    <location>
        <begin position="619"/>
        <end position="639"/>
    </location>
</feature>
<keyword evidence="6 12" id="KW-0067">ATP-binding</keyword>
<dbReference type="InterPro" id="IPR015015">
    <property type="entry name" value="F-actin-binding"/>
</dbReference>
<feature type="binding site" evidence="12">
    <location>
        <position position="359"/>
    </location>
    <ligand>
        <name>ATP</name>
        <dbReference type="ChEBI" id="CHEBI:30616"/>
    </ligand>
</feature>
<reference evidence="17" key="1">
    <citation type="submission" date="2017-01" db="EMBL/GenBank/DDBJ databases">
        <title>A deep insight into the sialotranscriptome of adult male and female Cluex tarsalis mosquitoes.</title>
        <authorList>
            <person name="Ribeiro J.M."/>
            <person name="Moreira F."/>
            <person name="Bernard K.A."/>
            <person name="Calvo E."/>
        </authorList>
    </citation>
    <scope>NUCLEOTIDE SEQUENCE</scope>
    <source>
        <strain evidence="17">Kern County</strain>
        <tissue evidence="17">Salivary glands</tissue>
    </source>
</reference>
<dbReference type="InterPro" id="IPR000719">
    <property type="entry name" value="Prot_kinase_dom"/>
</dbReference>
<dbReference type="PROSITE" id="PS50002">
    <property type="entry name" value="SH3"/>
    <property type="match status" value="1"/>
</dbReference>
<dbReference type="InterPro" id="IPR020635">
    <property type="entry name" value="Tyr_kinase_cat_dom"/>
</dbReference>
<keyword evidence="4 12" id="KW-0547">Nucleotide-binding</keyword>
<dbReference type="PRINTS" id="PR00452">
    <property type="entry name" value="SH3DOMAIN"/>
</dbReference>
<feature type="compositionally biased region" description="Low complexity" evidence="13">
    <location>
        <begin position="1351"/>
        <end position="1378"/>
    </location>
</feature>
<evidence type="ECO:0000256" key="5">
    <source>
        <dbReference type="ARBA" id="ARBA00022777"/>
    </source>
</evidence>
<feature type="domain" description="SH3" evidence="15">
    <location>
        <begin position="136"/>
        <end position="197"/>
    </location>
</feature>
<evidence type="ECO:0000259" key="14">
    <source>
        <dbReference type="PROSITE" id="PS50001"/>
    </source>
</evidence>
<dbReference type="InterPro" id="IPR050198">
    <property type="entry name" value="Non-receptor_tyrosine_kinases"/>
</dbReference>
<feature type="region of interest" description="Disordered" evidence="13">
    <location>
        <begin position="1283"/>
        <end position="1398"/>
    </location>
</feature>
<organism evidence="17">
    <name type="scientific">Culex tarsalis</name>
    <name type="common">Encephalitis mosquito</name>
    <dbReference type="NCBI Taxonomy" id="7177"/>
    <lineage>
        <taxon>Eukaryota</taxon>
        <taxon>Metazoa</taxon>
        <taxon>Ecdysozoa</taxon>
        <taxon>Arthropoda</taxon>
        <taxon>Hexapoda</taxon>
        <taxon>Insecta</taxon>
        <taxon>Pterygota</taxon>
        <taxon>Neoptera</taxon>
        <taxon>Endopterygota</taxon>
        <taxon>Diptera</taxon>
        <taxon>Nematocera</taxon>
        <taxon>Culicoidea</taxon>
        <taxon>Culicidae</taxon>
        <taxon>Culicinae</taxon>
        <taxon>Culicini</taxon>
        <taxon>Culex</taxon>
        <taxon>Culex</taxon>
    </lineage>
</organism>
<dbReference type="Gene3D" id="3.30.505.10">
    <property type="entry name" value="SH2 domain"/>
    <property type="match status" value="1"/>
</dbReference>
<evidence type="ECO:0000313" key="17">
    <source>
        <dbReference type="EMBL" id="JAV22318.1"/>
    </source>
</evidence>
<dbReference type="SUPFAM" id="SSF56112">
    <property type="entry name" value="Protein kinase-like (PK-like)"/>
    <property type="match status" value="1"/>
</dbReference>
<accession>A0A1Q3F495</accession>
<feature type="domain" description="Protein kinase" evidence="16">
    <location>
        <begin position="320"/>
        <end position="576"/>
    </location>
</feature>
<evidence type="ECO:0000256" key="2">
    <source>
        <dbReference type="ARBA" id="ARBA00022443"/>
    </source>
</evidence>
<dbReference type="InterPro" id="IPR001452">
    <property type="entry name" value="SH3_domain"/>
</dbReference>
<dbReference type="InterPro" id="IPR001245">
    <property type="entry name" value="Ser-Thr/Tyr_kinase_cat_dom"/>
</dbReference>
<evidence type="ECO:0000256" key="3">
    <source>
        <dbReference type="ARBA" id="ARBA00022679"/>
    </source>
</evidence>
<dbReference type="PANTHER" id="PTHR24418">
    <property type="entry name" value="TYROSINE-PROTEIN KINASE"/>
    <property type="match status" value="1"/>
</dbReference>
<dbReference type="GO" id="GO:0004715">
    <property type="term" value="F:non-membrane spanning protein tyrosine kinase activity"/>
    <property type="evidence" value="ECO:0007669"/>
    <property type="project" value="UniProtKB-EC"/>
</dbReference>
<name>A0A1Q3F495_CULTA</name>
<dbReference type="Pfam" id="PF08919">
    <property type="entry name" value="F_actin_bind"/>
    <property type="match status" value="1"/>
</dbReference>
<dbReference type="SMART" id="SM00219">
    <property type="entry name" value="TyrKc"/>
    <property type="match status" value="1"/>
</dbReference>
<feature type="compositionally biased region" description="Basic and acidic residues" evidence="13">
    <location>
        <begin position="1208"/>
        <end position="1221"/>
    </location>
</feature>
<dbReference type="FunFam" id="1.20.120.330:FF:000014">
    <property type="entry name" value="Abl tyrosine kinase, isoform H"/>
    <property type="match status" value="1"/>
</dbReference>
<feature type="compositionally biased region" description="Basic and acidic residues" evidence="13">
    <location>
        <begin position="1328"/>
        <end position="1337"/>
    </location>
</feature>
<feature type="compositionally biased region" description="Polar residues" evidence="13">
    <location>
        <begin position="907"/>
        <end position="926"/>
    </location>
</feature>
<dbReference type="FunFam" id="3.30.200.20:FF:000037">
    <property type="entry name" value="Tyrosine-protein kinase"/>
    <property type="match status" value="1"/>
</dbReference>
<dbReference type="InterPro" id="IPR035837">
    <property type="entry name" value="ABL_SH2"/>
</dbReference>
<dbReference type="GO" id="GO:0051129">
    <property type="term" value="P:negative regulation of cellular component organization"/>
    <property type="evidence" value="ECO:0007669"/>
    <property type="project" value="UniProtKB-ARBA"/>
</dbReference>
<comment type="catalytic activity">
    <reaction evidence="9">
        <text>L-tyrosyl-[protein] + ATP = O-phospho-L-tyrosyl-[protein] + ADP + H(+)</text>
        <dbReference type="Rhea" id="RHEA:10596"/>
        <dbReference type="Rhea" id="RHEA-COMP:10136"/>
        <dbReference type="Rhea" id="RHEA-COMP:20101"/>
        <dbReference type="ChEBI" id="CHEBI:15378"/>
        <dbReference type="ChEBI" id="CHEBI:30616"/>
        <dbReference type="ChEBI" id="CHEBI:46858"/>
        <dbReference type="ChEBI" id="CHEBI:61978"/>
        <dbReference type="ChEBI" id="CHEBI:456216"/>
        <dbReference type="EC" id="2.7.10.2"/>
    </reaction>
</comment>
<feature type="domain" description="SH2" evidence="14">
    <location>
        <begin position="203"/>
        <end position="295"/>
    </location>
</feature>
<dbReference type="PROSITE" id="PS00107">
    <property type="entry name" value="PROTEIN_KINASE_ATP"/>
    <property type="match status" value="1"/>
</dbReference>
<dbReference type="GO" id="GO:0002009">
    <property type="term" value="P:morphogenesis of an epithelium"/>
    <property type="evidence" value="ECO:0007669"/>
    <property type="project" value="UniProtKB-ARBA"/>
</dbReference>
<dbReference type="CDD" id="cd11850">
    <property type="entry name" value="SH3_Abl"/>
    <property type="match status" value="1"/>
</dbReference>
<feature type="region of interest" description="Disordered" evidence="13">
    <location>
        <begin position="614"/>
        <end position="777"/>
    </location>
</feature>
<evidence type="ECO:0000256" key="8">
    <source>
        <dbReference type="ARBA" id="ARBA00023137"/>
    </source>
</evidence>
<feature type="region of interest" description="Disordered" evidence="13">
    <location>
        <begin position="1045"/>
        <end position="1234"/>
    </location>
</feature>
<feature type="compositionally biased region" description="Low complexity" evidence="13">
    <location>
        <begin position="864"/>
        <end position="874"/>
    </location>
</feature>
<dbReference type="InterPro" id="IPR036028">
    <property type="entry name" value="SH3-like_dom_sf"/>
</dbReference>
<feature type="compositionally biased region" description="Low complexity" evidence="13">
    <location>
        <begin position="29"/>
        <end position="40"/>
    </location>
</feature>
<sequence length="1577" mass="169859">MGAQQVKERSGVGTGATGTGGSIGGLSVGGTASALGAGSSIRSSRNKPRVPKDSRILGSNIFTEHSEALLQSRPLPHIPPPGTLLPTDLLSSQDGSENHTGTLHSQGSSNTAQSSFENAHRWTSKENLLAPGPEEDDPQLFVALYDFKAGGENQLSLRKGEQVRILSYNKSGEWCEAHSDSGHVGWVPSNYVTPLNSLEKHSWYHGPISRNAAEYLLSSGINGSFLVRESESSPGQRSISLRYDGRVYHYRISEDSDGKVYVTAEAKFNTLAELVHHHSVLHEGHGLITPLLYPAPKQNKPTVFPLSPEPDEWEICRTDIVMKHKLGGGQYGEVYEAVWKRYGNTVAVKTLKEDTMALKDFLEEAAIMKEMKHPNLVQLIGVCTREPPFYIITEFMSHGNLLDFLRSAGRETLDAVALLYMATQIASGMSYLESRNFIHRDLAARNCLVGDNNLVKVADFGLARLMRDDTYTAHAGAKFPIKWTAPEGLAYNKFSTKSDVWAFGVLLWEIATYGMSPYPGIDLTEVFHRLESGYRMERPPGCPPEVYELMRKCWQWNAQDRPTFKSIHHDLEHMFQESSITEAVEKQLQGVGQPVQLTPQMGKKPQMGTVQHEPAITPLSDTGSSSKLSTFSTKPSTAGVQMRRTTNKRGKTAPAPPKRTSLLSSSRDSTYRDEDGKPGEGCGDQQNTNGFSRDLANLVNRTTDSENEQTEITPDTDTDSQEPGGTFQKSSSQQSSFKRVPIMGNRGLETRSSKRLPQGTPRAPSGPPPTGIPPATAAVQPAVVGALEVQNVKKAINRYGTLPKGARIGAYLESLRQSDGSPAPGGQSAAQGNSVPPDPPPPMAAANVISNSLLAAQRAAMKSQPLQQQQQQPQMIRSNSSSGVTMANSATASLSKLQRHRTTTDGSMMTFSSFRGGTVGSNNSPKRSMPPTLADLEFPPPPADLPPPPEEFEVHPQPPMEKLMKPSNDVSNTEPSVEEASSRFGVSLRRREPSTDSCSSLGSPADAMVHSSIEPSSSIPIPPPPSLKDKLEMKLAAEIKQKAANVPKSAVESSNHKAPVVDPASQLVSELAETMNLPKPPPPLPPSDVAPHYKSSDVSSLRKPSVNKPAVVEQQAPFKAALKKVEPKRMPNPIPKKEETTNSIIDFKSRLRKVESSGGESTANGDASMAGGSSDSSSDNNNKHHTNNGVNNNNNNSNILNNNQSSDHSSDGEPKAKKSEILRNGTSKNGGDSAKLLLLENNELNSLKLKKAASPAQAVVTSVAPIDSNKIIELKKTEIKIELSQEDKKRESLEANAGGTGGDNLSTGSTGDEGDKRKSTGSISSLKKLWEAKESPNDHQGAQLSPKLGVKSAANLKLNNNSEEASESNPTTNSNNSSQNDEQLQQAPQLAKKPAVPLKPSKFSSIYATPVQIQAPTPTAPAAPPTTTSKSNDSNSSLLSEKSTASSSSAPSNASASREGILELVTLLEGSLPKLPVSSISGSQWLALSERLCSLQSSCVTFADNESLPPHTKFHFRELVNRVDAQSRSLRSAAGSKSNNAQDNEKLVLEVGQSLKQISNALHRDTRIAQLPILTFS</sequence>
<keyword evidence="5 17" id="KW-0418">Kinase</keyword>
<dbReference type="SMART" id="SM00252">
    <property type="entry name" value="SH2"/>
    <property type="match status" value="1"/>
</dbReference>
<dbReference type="Gene3D" id="1.20.120.330">
    <property type="entry name" value="Nucleotidyltransferases domain 2"/>
    <property type="match status" value="1"/>
</dbReference>
<dbReference type="Pfam" id="PF00018">
    <property type="entry name" value="SH3_1"/>
    <property type="match status" value="1"/>
</dbReference>
<keyword evidence="8" id="KW-0829">Tyrosine-protein kinase</keyword>
<evidence type="ECO:0000259" key="16">
    <source>
        <dbReference type="PROSITE" id="PS50011"/>
    </source>
</evidence>
<dbReference type="FunFam" id="1.10.510.10:FF:000542">
    <property type="entry name" value="Tyrosine-protein kinase Abl"/>
    <property type="match status" value="1"/>
</dbReference>
<feature type="compositionally biased region" description="Low complexity" evidence="13">
    <location>
        <begin position="727"/>
        <end position="738"/>
    </location>
</feature>
<evidence type="ECO:0000256" key="4">
    <source>
        <dbReference type="ARBA" id="ARBA00022741"/>
    </source>
</evidence>
<feature type="region of interest" description="Disordered" evidence="13">
    <location>
        <begin position="859"/>
        <end position="883"/>
    </location>
</feature>
<dbReference type="Pfam" id="PF07714">
    <property type="entry name" value="PK_Tyr_Ser-Thr"/>
    <property type="match status" value="1"/>
</dbReference>
<proteinExistence type="predicted"/>
<dbReference type="InterPro" id="IPR000980">
    <property type="entry name" value="SH2"/>
</dbReference>
<dbReference type="SUPFAM" id="SSF50044">
    <property type="entry name" value="SH3-domain"/>
    <property type="match status" value="1"/>
</dbReference>
<evidence type="ECO:0000256" key="10">
    <source>
        <dbReference type="PROSITE-ProRule" id="PRU00191"/>
    </source>
</evidence>
<dbReference type="GO" id="GO:0005524">
    <property type="term" value="F:ATP binding"/>
    <property type="evidence" value="ECO:0007669"/>
    <property type="project" value="UniProtKB-UniRule"/>
</dbReference>
<feature type="compositionally biased region" description="Acidic residues" evidence="13">
    <location>
        <begin position="705"/>
        <end position="720"/>
    </location>
</feature>
<dbReference type="CDD" id="cd05052">
    <property type="entry name" value="PTKc_Abl"/>
    <property type="match status" value="1"/>
</dbReference>
<dbReference type="PRINTS" id="PR00109">
    <property type="entry name" value="TYRKINASE"/>
</dbReference>
<feature type="region of interest" description="Disordered" evidence="13">
    <location>
        <begin position="1415"/>
        <end position="1456"/>
    </location>
</feature>
<dbReference type="PRINTS" id="PR00401">
    <property type="entry name" value="SH2DOMAIN"/>
</dbReference>
<evidence type="ECO:0000256" key="9">
    <source>
        <dbReference type="ARBA" id="ARBA00051245"/>
    </source>
</evidence>
<feature type="compositionally biased region" description="Basic and acidic residues" evidence="13">
    <location>
        <begin position="1283"/>
        <end position="1293"/>
    </location>
</feature>
<dbReference type="EMBL" id="GFDL01012727">
    <property type="protein sequence ID" value="JAV22318.1"/>
    <property type="molecule type" value="Transcribed_RNA"/>
</dbReference>
<evidence type="ECO:0000256" key="11">
    <source>
        <dbReference type="PROSITE-ProRule" id="PRU00192"/>
    </source>
</evidence>
<dbReference type="Gene3D" id="2.30.30.40">
    <property type="entry name" value="SH3 Domains"/>
    <property type="match status" value="1"/>
</dbReference>
<dbReference type="GO" id="GO:0023052">
    <property type="term" value="P:signaling"/>
    <property type="evidence" value="ECO:0007669"/>
    <property type="project" value="UniProtKB-ARBA"/>
</dbReference>
<feature type="compositionally biased region" description="Pro residues" evidence="13">
    <location>
        <begin position="938"/>
        <end position="949"/>
    </location>
</feature>
<dbReference type="Gene3D" id="1.10.510.10">
    <property type="entry name" value="Transferase(Phosphotransferase) domain 1"/>
    <property type="match status" value="1"/>
</dbReference>
<dbReference type="PROSITE" id="PS50011">
    <property type="entry name" value="PROTEIN_KINASE_DOM"/>
    <property type="match status" value="1"/>
</dbReference>
<dbReference type="Gene3D" id="3.30.200.20">
    <property type="entry name" value="Phosphorylase Kinase, domain 1"/>
    <property type="match status" value="1"/>
</dbReference>
<feature type="compositionally biased region" description="Low complexity" evidence="13">
    <location>
        <begin position="1164"/>
        <end position="1180"/>
    </location>
</feature>
<feature type="region of interest" description="Disordered" evidence="13">
    <location>
        <begin position="1"/>
        <end position="58"/>
    </location>
</feature>
<feature type="compositionally biased region" description="Polar residues" evidence="13">
    <location>
        <begin position="91"/>
        <end position="117"/>
    </location>
</feature>
<dbReference type="EC" id="2.7.10.2" evidence="1"/>
<dbReference type="GO" id="GO:0048468">
    <property type="term" value="P:cell development"/>
    <property type="evidence" value="ECO:0007669"/>
    <property type="project" value="UniProtKB-ARBA"/>
</dbReference>
<feature type="compositionally biased region" description="Basic and acidic residues" evidence="13">
    <location>
        <begin position="669"/>
        <end position="678"/>
    </location>
</feature>
<evidence type="ECO:0000259" key="15">
    <source>
        <dbReference type="PROSITE" id="PS50002"/>
    </source>
</evidence>
<feature type="compositionally biased region" description="Low complexity" evidence="13">
    <location>
        <begin position="1187"/>
        <end position="1207"/>
    </location>
</feature>
<dbReference type="PROSITE" id="PS50001">
    <property type="entry name" value="SH2"/>
    <property type="match status" value="1"/>
</dbReference>
<evidence type="ECO:0000256" key="12">
    <source>
        <dbReference type="PROSITE-ProRule" id="PRU10141"/>
    </source>
</evidence>
<evidence type="ECO:0000256" key="6">
    <source>
        <dbReference type="ARBA" id="ARBA00022840"/>
    </source>
</evidence>
<keyword evidence="2 11" id="KW-0728">SH3 domain</keyword>
<evidence type="ECO:0000256" key="7">
    <source>
        <dbReference type="ARBA" id="ARBA00022999"/>
    </source>
</evidence>
<keyword evidence="3" id="KW-0808">Transferase</keyword>
<evidence type="ECO:0000256" key="1">
    <source>
        <dbReference type="ARBA" id="ARBA00011903"/>
    </source>
</evidence>
<protein>
    <recommendedName>
        <fullName evidence="1">non-specific protein-tyrosine kinase</fullName>
        <ecNumber evidence="1">2.7.10.2</ecNumber>
    </recommendedName>
</protein>
<feature type="compositionally biased region" description="Pro residues" evidence="13">
    <location>
        <begin position="1078"/>
        <end position="1088"/>
    </location>
</feature>
<feature type="region of interest" description="Disordered" evidence="13">
    <location>
        <begin position="72"/>
        <end position="119"/>
    </location>
</feature>
<feature type="compositionally biased region" description="Basic and acidic residues" evidence="13">
    <location>
        <begin position="1"/>
        <end position="10"/>
    </location>
</feature>
<feature type="compositionally biased region" description="Low complexity" evidence="13">
    <location>
        <begin position="1425"/>
        <end position="1456"/>
    </location>
</feature>
<feature type="compositionally biased region" description="Polar residues" evidence="13">
    <location>
        <begin position="1379"/>
        <end position="1388"/>
    </location>
</feature>
<keyword evidence="7 10" id="KW-0727">SH2 domain</keyword>
<dbReference type="Pfam" id="PF00017">
    <property type="entry name" value="SH2"/>
    <property type="match status" value="1"/>
</dbReference>
<dbReference type="GO" id="GO:0007154">
    <property type="term" value="P:cell communication"/>
    <property type="evidence" value="ECO:0007669"/>
    <property type="project" value="UniProtKB-ARBA"/>
</dbReference>
<dbReference type="SMART" id="SM00326">
    <property type="entry name" value="SH3"/>
    <property type="match status" value="1"/>
</dbReference>
<dbReference type="CDD" id="cd09935">
    <property type="entry name" value="SH2_ABL"/>
    <property type="match status" value="1"/>
</dbReference>
<dbReference type="SUPFAM" id="SSF55550">
    <property type="entry name" value="SH2 domain"/>
    <property type="match status" value="1"/>
</dbReference>
<evidence type="ECO:0000256" key="13">
    <source>
        <dbReference type="SAM" id="MobiDB-lite"/>
    </source>
</evidence>
<feature type="compositionally biased region" description="Basic and acidic residues" evidence="13">
    <location>
        <begin position="1123"/>
        <end position="1140"/>
    </location>
</feature>
<feature type="region of interest" description="Disordered" evidence="13">
    <location>
        <begin position="907"/>
        <end position="1028"/>
    </location>
</feature>
<dbReference type="SMART" id="SM00808">
    <property type="entry name" value="FABD"/>
    <property type="match status" value="1"/>
</dbReference>
<dbReference type="InterPro" id="IPR036860">
    <property type="entry name" value="SH2_dom_sf"/>
</dbReference>
<dbReference type="FunFam" id="2.30.30.40:FF:000010">
    <property type="entry name" value="Tyrosine-protein kinase"/>
    <property type="match status" value="1"/>
</dbReference>
<dbReference type="FunFam" id="3.30.505.10:FF:000004">
    <property type="entry name" value="Tyrosine-protein kinase"/>
    <property type="match status" value="1"/>
</dbReference>
<dbReference type="InterPro" id="IPR011009">
    <property type="entry name" value="Kinase-like_dom_sf"/>
</dbReference>